<protein>
    <submittedName>
        <fullName evidence="1">Uncharacterized protein</fullName>
    </submittedName>
</protein>
<organism evidence="1 2">
    <name type="scientific">Sulfobacillus thermotolerans</name>
    <dbReference type="NCBI Taxonomy" id="338644"/>
    <lineage>
        <taxon>Bacteria</taxon>
        <taxon>Bacillati</taxon>
        <taxon>Bacillota</taxon>
        <taxon>Clostridia</taxon>
        <taxon>Eubacteriales</taxon>
        <taxon>Clostridiales Family XVII. Incertae Sedis</taxon>
        <taxon>Sulfobacillus</taxon>
    </lineage>
</organism>
<keyword evidence="2" id="KW-1185">Reference proteome</keyword>
<accession>A0ABN5GWA5</accession>
<dbReference type="Proteomes" id="UP000325292">
    <property type="component" value="Chromosome"/>
</dbReference>
<dbReference type="EMBL" id="CP019454">
    <property type="protein sequence ID" value="AUW92695.1"/>
    <property type="molecule type" value="Genomic_DNA"/>
</dbReference>
<evidence type="ECO:0000313" key="1">
    <source>
        <dbReference type="EMBL" id="AUW92695.1"/>
    </source>
</evidence>
<evidence type="ECO:0000313" key="2">
    <source>
        <dbReference type="Proteomes" id="UP000325292"/>
    </source>
</evidence>
<name>A0ABN5GWA5_9FIRM</name>
<sequence length="146" mass="15844">MHHLTWSSSDAAVAQALLTLSPTKGVIVGPGWVDIATEGEIGRQKRRQRIEELMPGIFVAVHGDTSAVRAMIALLAAVDAARFAAAARAFRARNPAPAIGHWVPRRAKRMRTVAHGWGRSGPVGCARVRGLDEVVDRAWRESQHQS</sequence>
<gene>
    <name evidence="1" type="ORF">BXT84_00920</name>
</gene>
<proteinExistence type="predicted"/>
<reference evidence="1 2" key="1">
    <citation type="journal article" date="2019" name="Sci. Rep.">
        <title>Sulfobacillus thermotolerans: new insights into resistance and metabolic capacities of acidophilic chemolithotrophs.</title>
        <authorList>
            <person name="Panyushkina A.E."/>
            <person name="Babenko V.V."/>
            <person name="Nikitina A.S."/>
            <person name="Selezneva O.V."/>
            <person name="Tsaplina I.A."/>
            <person name="Letarova M.A."/>
            <person name="Kostryukova E.S."/>
            <person name="Letarov A.V."/>
        </authorList>
    </citation>
    <scope>NUCLEOTIDE SEQUENCE [LARGE SCALE GENOMIC DNA]</scope>
    <source>
        <strain evidence="1 2">Kr1</strain>
    </source>
</reference>